<keyword evidence="6" id="KW-0408">Iron</keyword>
<evidence type="ECO:0000313" key="17">
    <source>
        <dbReference type="Proteomes" id="UP000321933"/>
    </source>
</evidence>
<evidence type="ECO:0000256" key="11">
    <source>
        <dbReference type="PROSITE-ProRule" id="PRU01360"/>
    </source>
</evidence>
<evidence type="ECO:0000256" key="4">
    <source>
        <dbReference type="ARBA" id="ARBA00022496"/>
    </source>
</evidence>
<dbReference type="OrthoDB" id="7051185at2"/>
<keyword evidence="5 11" id="KW-0812">Transmembrane</keyword>
<feature type="domain" description="TonB-dependent receptor plug" evidence="15">
    <location>
        <begin position="52"/>
        <end position="161"/>
    </location>
</feature>
<evidence type="ECO:0000256" key="6">
    <source>
        <dbReference type="ARBA" id="ARBA00023004"/>
    </source>
</evidence>
<name>A0A5C8ZLB7_9GAMM</name>
<evidence type="ECO:0000256" key="8">
    <source>
        <dbReference type="ARBA" id="ARBA00023077"/>
    </source>
</evidence>
<dbReference type="AlphaFoldDB" id="A0A5C8ZLB7"/>
<evidence type="ECO:0000256" key="9">
    <source>
        <dbReference type="ARBA" id="ARBA00023136"/>
    </source>
</evidence>
<dbReference type="Pfam" id="PF00593">
    <property type="entry name" value="TonB_dep_Rec_b-barrel"/>
    <property type="match status" value="1"/>
</dbReference>
<dbReference type="Proteomes" id="UP000321933">
    <property type="component" value="Unassembled WGS sequence"/>
</dbReference>
<keyword evidence="16" id="KW-0675">Receptor</keyword>
<dbReference type="InterPro" id="IPR036942">
    <property type="entry name" value="Beta-barrel_TonB_sf"/>
</dbReference>
<evidence type="ECO:0000256" key="7">
    <source>
        <dbReference type="ARBA" id="ARBA00023065"/>
    </source>
</evidence>
<dbReference type="PANTHER" id="PTHR32552:SF81">
    <property type="entry name" value="TONB-DEPENDENT OUTER MEMBRANE RECEPTOR"/>
    <property type="match status" value="1"/>
</dbReference>
<comment type="caution">
    <text evidence="16">The sequence shown here is derived from an EMBL/GenBank/DDBJ whole genome shotgun (WGS) entry which is preliminary data.</text>
</comment>
<keyword evidence="10 11" id="KW-0998">Cell outer membrane</keyword>
<evidence type="ECO:0000313" key="16">
    <source>
        <dbReference type="EMBL" id="TXS89376.1"/>
    </source>
</evidence>
<accession>A0A5C8ZLB7</accession>
<evidence type="ECO:0000256" key="2">
    <source>
        <dbReference type="ARBA" id="ARBA00022448"/>
    </source>
</evidence>
<evidence type="ECO:0000256" key="1">
    <source>
        <dbReference type="ARBA" id="ARBA00004571"/>
    </source>
</evidence>
<evidence type="ECO:0000259" key="15">
    <source>
        <dbReference type="Pfam" id="PF07715"/>
    </source>
</evidence>
<keyword evidence="2 11" id="KW-0813">Transport</keyword>
<evidence type="ECO:0000256" key="12">
    <source>
        <dbReference type="RuleBase" id="RU003357"/>
    </source>
</evidence>
<evidence type="ECO:0000256" key="10">
    <source>
        <dbReference type="ARBA" id="ARBA00023237"/>
    </source>
</evidence>
<dbReference type="PROSITE" id="PS52016">
    <property type="entry name" value="TONB_DEPENDENT_REC_3"/>
    <property type="match status" value="1"/>
</dbReference>
<dbReference type="PANTHER" id="PTHR32552">
    <property type="entry name" value="FERRICHROME IRON RECEPTOR-RELATED"/>
    <property type="match status" value="1"/>
</dbReference>
<dbReference type="SUPFAM" id="SSF56935">
    <property type="entry name" value="Porins"/>
    <property type="match status" value="1"/>
</dbReference>
<feature type="domain" description="TonB-dependent receptor-like beta-barrel" evidence="14">
    <location>
        <begin position="291"/>
        <end position="737"/>
    </location>
</feature>
<sequence length="786" mass="85157">MQHRSRSSLLLGPIVLATAIPASAQSTDSSGESASNAIEEVVVTSRFREETVQDIGVAVSGVTADSIENLGVKNFDDLIQNVVGISNVRTQQNSNNVQIRGIANDLSAFYASSNVISFYVDDVSVTATTGQRDFGVVDLDRVEIIRGAQPTLFGEGAVGGVIRYFTADPDLASENVTGTVHASMESIDGGGYAKRIDGATNFVLNPDKLAVRLSAYGTEDDGFIYNRLADEEEANGFESYGGRAVVLARPTDNLEVRLSAFVARDEYELDSQIQVGTDPEDAIYGLAGFADGSFPDFIGEGQDDFDLFSGRLTYNWDQFELTSITGYYTRDIVADSLSVGNTLGLAPFFPTVDTTTFTSITNESEMFSQEFRLVSNFDGPLNFTSGLYYRDRDVLLDESLVSPGIAAVTEPTTSNIFTSTSANESEQFSVFVEATYELTEALRLIGGVRYVDDTYTSEIVFNETINFIPSNGPWTEDNPIGFVYPAEVLDIAGVPGPYEFELNEYLPHVGVEFDVQDNMLLYANVAKGIRNGGVGQAIAALAAAGDENDPNFAQNFANELFYDDDSVVTIDAGFKSTWLEGNLLVNMSAFHTEFKDTQITIQSPATSVTNGPDQRLIGVELETQYVWNSNLTTFFNATAMDTEFEGDFSITGLGVDIEKGDRAVNAPKLSFATGYTYIMAIGDSGWNLKSSGAYQYIGSRYSSNQNFPSTELDSIENLNLRLGFEKDGYSVMAYVSNALNDIEAVAKGPAAVSASRDENGVALDAPLNSLAINRPRAFGVSFRVDF</sequence>
<evidence type="ECO:0000256" key="5">
    <source>
        <dbReference type="ARBA" id="ARBA00022692"/>
    </source>
</evidence>
<comment type="similarity">
    <text evidence="11 12">Belongs to the TonB-dependent receptor family.</text>
</comment>
<keyword evidence="13" id="KW-0732">Signal</keyword>
<organism evidence="16 17">
    <name type="scientific">Parahaliea aestuarii</name>
    <dbReference type="NCBI Taxonomy" id="1852021"/>
    <lineage>
        <taxon>Bacteria</taxon>
        <taxon>Pseudomonadati</taxon>
        <taxon>Pseudomonadota</taxon>
        <taxon>Gammaproteobacteria</taxon>
        <taxon>Cellvibrionales</taxon>
        <taxon>Halieaceae</taxon>
        <taxon>Parahaliea</taxon>
    </lineage>
</organism>
<feature type="signal peptide" evidence="13">
    <location>
        <begin position="1"/>
        <end position="24"/>
    </location>
</feature>
<keyword evidence="17" id="KW-1185">Reference proteome</keyword>
<reference evidence="16 17" key="1">
    <citation type="submission" date="2019-08" db="EMBL/GenBank/DDBJ databases">
        <title>Parahaliea maris sp. nov., isolated from the surface seawater.</title>
        <authorList>
            <person name="Liu Y."/>
        </authorList>
    </citation>
    <scope>NUCLEOTIDE SEQUENCE [LARGE SCALE GENOMIC DNA]</scope>
    <source>
        <strain evidence="16 17">S2-26</strain>
    </source>
</reference>
<keyword evidence="9 11" id="KW-0472">Membrane</keyword>
<proteinExistence type="inferred from homology"/>
<dbReference type="InterPro" id="IPR012910">
    <property type="entry name" value="Plug_dom"/>
</dbReference>
<dbReference type="GO" id="GO:0009279">
    <property type="term" value="C:cell outer membrane"/>
    <property type="evidence" value="ECO:0007669"/>
    <property type="project" value="UniProtKB-SubCell"/>
</dbReference>
<feature type="chain" id="PRO_5023007016" evidence="13">
    <location>
        <begin position="25"/>
        <end position="786"/>
    </location>
</feature>
<evidence type="ECO:0000256" key="13">
    <source>
        <dbReference type="SAM" id="SignalP"/>
    </source>
</evidence>
<gene>
    <name evidence="16" type="ORF">FVW59_17825</name>
</gene>
<protein>
    <submittedName>
        <fullName evidence="16">TonB-dependent receptor</fullName>
    </submittedName>
</protein>
<dbReference type="RefSeq" id="WP_148065738.1">
    <property type="nucleotide sequence ID" value="NZ_VRYZ01000009.1"/>
</dbReference>
<dbReference type="InterPro" id="IPR039426">
    <property type="entry name" value="TonB-dep_rcpt-like"/>
</dbReference>
<keyword evidence="7" id="KW-0406">Ion transport</keyword>
<dbReference type="Gene3D" id="2.40.170.20">
    <property type="entry name" value="TonB-dependent receptor, beta-barrel domain"/>
    <property type="match status" value="1"/>
</dbReference>
<keyword evidence="8 12" id="KW-0798">TonB box</keyword>
<keyword evidence="3 11" id="KW-1134">Transmembrane beta strand</keyword>
<dbReference type="GO" id="GO:0006826">
    <property type="term" value="P:iron ion transport"/>
    <property type="evidence" value="ECO:0007669"/>
    <property type="project" value="UniProtKB-KW"/>
</dbReference>
<evidence type="ECO:0000256" key="3">
    <source>
        <dbReference type="ARBA" id="ARBA00022452"/>
    </source>
</evidence>
<evidence type="ECO:0000259" key="14">
    <source>
        <dbReference type="Pfam" id="PF00593"/>
    </source>
</evidence>
<dbReference type="InterPro" id="IPR000531">
    <property type="entry name" value="Beta-barrel_TonB"/>
</dbReference>
<comment type="subcellular location">
    <subcellularLocation>
        <location evidence="1 11">Cell outer membrane</location>
        <topology evidence="1 11">Multi-pass membrane protein</topology>
    </subcellularLocation>
</comment>
<dbReference type="Pfam" id="PF07715">
    <property type="entry name" value="Plug"/>
    <property type="match status" value="1"/>
</dbReference>
<dbReference type="EMBL" id="VRYZ01000009">
    <property type="protein sequence ID" value="TXS89376.1"/>
    <property type="molecule type" value="Genomic_DNA"/>
</dbReference>
<keyword evidence="4" id="KW-0410">Iron transport</keyword>